<dbReference type="GO" id="GO:0007020">
    <property type="term" value="P:microtubule nucleation"/>
    <property type="evidence" value="ECO:0007669"/>
    <property type="project" value="TreeGrafter"/>
</dbReference>
<feature type="compositionally biased region" description="Polar residues" evidence="2">
    <location>
        <begin position="311"/>
        <end position="326"/>
    </location>
</feature>
<dbReference type="SUPFAM" id="SSF50978">
    <property type="entry name" value="WD40 repeat-like"/>
    <property type="match status" value="1"/>
</dbReference>
<feature type="region of interest" description="Disordered" evidence="2">
    <location>
        <begin position="296"/>
        <end position="577"/>
    </location>
</feature>
<feature type="compositionally biased region" description="Polar residues" evidence="2">
    <location>
        <begin position="424"/>
        <end position="454"/>
    </location>
</feature>
<dbReference type="AlphaFoldDB" id="A0A165F3F3"/>
<dbReference type="GO" id="GO:0000278">
    <property type="term" value="P:mitotic cell cycle"/>
    <property type="evidence" value="ECO:0007669"/>
    <property type="project" value="TreeGrafter"/>
</dbReference>
<dbReference type="GO" id="GO:0005737">
    <property type="term" value="C:cytoplasm"/>
    <property type="evidence" value="ECO:0007669"/>
    <property type="project" value="TreeGrafter"/>
</dbReference>
<feature type="compositionally biased region" description="Low complexity" evidence="2">
    <location>
        <begin position="360"/>
        <end position="376"/>
    </location>
</feature>
<feature type="coiled-coil region" evidence="1">
    <location>
        <begin position="624"/>
        <end position="651"/>
    </location>
</feature>
<dbReference type="STRING" id="1314781.A0A165F3F3"/>
<proteinExistence type="predicted"/>
<dbReference type="PANTHER" id="PTHR44414:SF1">
    <property type="entry name" value="PROTEIN NEDD1"/>
    <property type="match status" value="1"/>
</dbReference>
<dbReference type="OrthoDB" id="1602884at2759"/>
<feature type="compositionally biased region" description="Polar residues" evidence="2">
    <location>
        <begin position="337"/>
        <end position="351"/>
    </location>
</feature>
<dbReference type="EMBL" id="KV426103">
    <property type="protein sequence ID" value="KZV88300.1"/>
    <property type="molecule type" value="Genomic_DNA"/>
</dbReference>
<gene>
    <name evidence="3" type="ORF">EXIGLDRAFT_722829</name>
</gene>
<reference evidence="3 4" key="1">
    <citation type="journal article" date="2016" name="Mol. Biol. Evol.">
        <title>Comparative Genomics of Early-Diverging Mushroom-Forming Fungi Provides Insights into the Origins of Lignocellulose Decay Capabilities.</title>
        <authorList>
            <person name="Nagy L.G."/>
            <person name="Riley R."/>
            <person name="Tritt A."/>
            <person name="Adam C."/>
            <person name="Daum C."/>
            <person name="Floudas D."/>
            <person name="Sun H."/>
            <person name="Yadav J.S."/>
            <person name="Pangilinan J."/>
            <person name="Larsson K.H."/>
            <person name="Matsuura K."/>
            <person name="Barry K."/>
            <person name="Labutti K."/>
            <person name="Kuo R."/>
            <person name="Ohm R.A."/>
            <person name="Bhattacharya S.S."/>
            <person name="Shirouzu T."/>
            <person name="Yoshinaga Y."/>
            <person name="Martin F.M."/>
            <person name="Grigoriev I.V."/>
            <person name="Hibbett D.S."/>
        </authorList>
    </citation>
    <scope>NUCLEOTIDE SEQUENCE [LARGE SCALE GENOMIC DNA]</scope>
    <source>
        <strain evidence="3 4">HHB12029</strain>
    </source>
</reference>
<evidence type="ECO:0000256" key="1">
    <source>
        <dbReference type="SAM" id="Coils"/>
    </source>
</evidence>
<evidence type="ECO:0000313" key="3">
    <source>
        <dbReference type="EMBL" id="KZV88300.1"/>
    </source>
</evidence>
<dbReference type="InterPro" id="IPR015943">
    <property type="entry name" value="WD40/YVTN_repeat-like_dom_sf"/>
</dbReference>
<dbReference type="GO" id="GO:0000922">
    <property type="term" value="C:spindle pole"/>
    <property type="evidence" value="ECO:0007669"/>
    <property type="project" value="TreeGrafter"/>
</dbReference>
<organism evidence="3 4">
    <name type="scientific">Exidia glandulosa HHB12029</name>
    <dbReference type="NCBI Taxonomy" id="1314781"/>
    <lineage>
        <taxon>Eukaryota</taxon>
        <taxon>Fungi</taxon>
        <taxon>Dikarya</taxon>
        <taxon>Basidiomycota</taxon>
        <taxon>Agaricomycotina</taxon>
        <taxon>Agaricomycetes</taxon>
        <taxon>Auriculariales</taxon>
        <taxon>Exidiaceae</taxon>
        <taxon>Exidia</taxon>
    </lineage>
</organism>
<accession>A0A165F3F3</accession>
<name>A0A165F3F3_EXIGL</name>
<dbReference type="GO" id="GO:0036064">
    <property type="term" value="C:ciliary basal body"/>
    <property type="evidence" value="ECO:0007669"/>
    <property type="project" value="TreeGrafter"/>
</dbReference>
<dbReference type="SMART" id="SM00320">
    <property type="entry name" value="WD40"/>
    <property type="match status" value="4"/>
</dbReference>
<dbReference type="Gene3D" id="2.130.10.10">
    <property type="entry name" value="YVTN repeat-like/Quinoprotein amine dehydrogenase"/>
    <property type="match status" value="1"/>
</dbReference>
<dbReference type="InterPro" id="IPR036322">
    <property type="entry name" value="WD40_repeat_dom_sf"/>
</dbReference>
<dbReference type="GO" id="GO:0005814">
    <property type="term" value="C:centriole"/>
    <property type="evidence" value="ECO:0007669"/>
    <property type="project" value="TreeGrafter"/>
</dbReference>
<dbReference type="Pfam" id="PF00400">
    <property type="entry name" value="WD40"/>
    <property type="match status" value="1"/>
</dbReference>
<dbReference type="PANTHER" id="PTHR44414">
    <property type="entry name" value="PROTEIN NEDD1"/>
    <property type="match status" value="1"/>
</dbReference>
<dbReference type="InParanoid" id="A0A165F3F3"/>
<evidence type="ECO:0000256" key="2">
    <source>
        <dbReference type="SAM" id="MobiDB-lite"/>
    </source>
</evidence>
<keyword evidence="4" id="KW-1185">Reference proteome</keyword>
<dbReference type="GO" id="GO:0043015">
    <property type="term" value="F:gamma-tubulin binding"/>
    <property type="evidence" value="ECO:0007669"/>
    <property type="project" value="TreeGrafter"/>
</dbReference>
<keyword evidence="1" id="KW-0175">Coiled coil</keyword>
<sequence length="652" mass="68914">MSKPAALAVVTSGELILLDAKAGAAPLSRTTLAAPTAFVADAANVFVASPHGVAKYGRDSGVHVFGHAADAESIGALCAADDGTVFSAQGNAILVHAPGSAEPTQTLEGHSSSVTSLALSSDRTLLASTSKTVYVHNLTSSSRTILRGLPCPNAFASCATFHPSRPTTLLVAISRQLVVYDVTKPTAPEKVVQIGGTAAGDIVALDCSPFSKSLLAVACAGGLVGIVDMDKEKSLVKTIDMKTTITSLRFQPDAAVVVVGTADGRVLYADLRATDKQPQSIVADKHGRPVIGLAWLKRGKPASSKRAPVATKSTKPTTLQDRTSPRSILKPKARSPIATSTAVKGPQSTFSPAKDSSHPLSKSTATAASRTATLARAAKENAPASRPSPVTRAKTSPPKPSTSKTTISTQPRALAPPAERRPRISSSSQASTRILSSRRVSNATTSSRLSHTPSPSLPSECDLQSSPHRHATEKRREIQALGLGTPGARRRAPVPSPLASPTRQDSNSRNKRLSWADEEEGDGDTVIQPSSSTQDQERVPSACSAAESISTDNVANPNMQLSPTRRPQVPTTDWSPVRAAMNNSPQATLRAFMQELATKDDIKGLHMDLIRMGMAWKSEMRSLMEQYVGDLSSLREENTQLREELQRLRNRC</sequence>
<feature type="compositionally biased region" description="Low complexity" evidence="2">
    <location>
        <begin position="401"/>
        <end position="417"/>
    </location>
</feature>
<evidence type="ECO:0000313" key="4">
    <source>
        <dbReference type="Proteomes" id="UP000077266"/>
    </source>
</evidence>
<dbReference type="Proteomes" id="UP000077266">
    <property type="component" value="Unassembled WGS sequence"/>
</dbReference>
<protein>
    <submittedName>
        <fullName evidence="3">WD40 repeat-like protein</fullName>
    </submittedName>
</protein>
<dbReference type="InterPro" id="IPR052818">
    <property type="entry name" value="NEDD1_Spindle_Assembly"/>
</dbReference>
<feature type="compositionally biased region" description="Polar residues" evidence="2">
    <location>
        <begin position="547"/>
        <end position="574"/>
    </location>
</feature>
<dbReference type="InterPro" id="IPR001680">
    <property type="entry name" value="WD40_rpt"/>
</dbReference>